<proteinExistence type="predicted"/>
<dbReference type="SUPFAM" id="SSF82153">
    <property type="entry name" value="FAS1 domain"/>
    <property type="match status" value="1"/>
</dbReference>
<feature type="domain" description="FAS1" evidence="2">
    <location>
        <begin position="32"/>
        <end position="154"/>
    </location>
</feature>
<protein>
    <submittedName>
        <fullName evidence="3">Fasciclin domain-containing protein</fullName>
    </submittedName>
</protein>
<evidence type="ECO:0000256" key="1">
    <source>
        <dbReference type="SAM" id="SignalP"/>
    </source>
</evidence>
<gene>
    <name evidence="3" type="ORF">KYK27_05375</name>
</gene>
<reference evidence="3 4" key="1">
    <citation type="submission" date="2021-07" db="EMBL/GenBank/DDBJ databases">
        <authorList>
            <person name="Kim M.K."/>
        </authorList>
    </citation>
    <scope>NUCLEOTIDE SEQUENCE [LARGE SCALE GENOMIC DNA]</scope>
    <source>
        <strain evidence="3 4">HLY7-15</strain>
    </source>
</reference>
<sequence>MRPSNFLLAFTLFAFLFTNSNLQAQTVASAENTRTTMIEYIMKDRPVLVSLLTTAGLVPALSGDSPYTLFAPPESELKALQNEPADKIRMVMAGLLVKGKYTEKDLKDGAKLQALNSETITVCRKKNTLVNGVSITNPDTELKNGVVHGVSGMLSN</sequence>
<organism evidence="3 4">
    <name type="scientific">Pontibacter populi</name>
    <dbReference type="NCBI Taxonomy" id="890055"/>
    <lineage>
        <taxon>Bacteria</taxon>
        <taxon>Pseudomonadati</taxon>
        <taxon>Bacteroidota</taxon>
        <taxon>Cytophagia</taxon>
        <taxon>Cytophagales</taxon>
        <taxon>Hymenobacteraceae</taxon>
        <taxon>Pontibacter</taxon>
    </lineage>
</organism>
<keyword evidence="1" id="KW-0732">Signal</keyword>
<dbReference type="InterPro" id="IPR036378">
    <property type="entry name" value="FAS1_dom_sf"/>
</dbReference>
<feature type="signal peptide" evidence="1">
    <location>
        <begin position="1"/>
        <end position="24"/>
    </location>
</feature>
<dbReference type="EMBL" id="JAHWXQ010000001">
    <property type="protein sequence ID" value="MBW3364462.1"/>
    <property type="molecule type" value="Genomic_DNA"/>
</dbReference>
<feature type="chain" id="PRO_5047448753" evidence="1">
    <location>
        <begin position="25"/>
        <end position="156"/>
    </location>
</feature>
<evidence type="ECO:0000313" key="4">
    <source>
        <dbReference type="Proteomes" id="UP000774935"/>
    </source>
</evidence>
<keyword evidence="4" id="KW-1185">Reference proteome</keyword>
<evidence type="ECO:0000313" key="3">
    <source>
        <dbReference type="EMBL" id="MBW3364462.1"/>
    </source>
</evidence>
<comment type="caution">
    <text evidence="3">The sequence shown here is derived from an EMBL/GenBank/DDBJ whole genome shotgun (WGS) entry which is preliminary data.</text>
</comment>
<accession>A0ABS6X929</accession>
<evidence type="ECO:0000259" key="2">
    <source>
        <dbReference type="PROSITE" id="PS50213"/>
    </source>
</evidence>
<dbReference type="PROSITE" id="PS50213">
    <property type="entry name" value="FAS1"/>
    <property type="match status" value="1"/>
</dbReference>
<dbReference type="RefSeq" id="WP_199108951.1">
    <property type="nucleotide sequence ID" value="NZ_JAHWXQ010000001.1"/>
</dbReference>
<dbReference type="Pfam" id="PF02469">
    <property type="entry name" value="Fasciclin"/>
    <property type="match status" value="1"/>
</dbReference>
<dbReference type="InterPro" id="IPR000782">
    <property type="entry name" value="FAS1_domain"/>
</dbReference>
<name>A0ABS6X929_9BACT</name>
<dbReference type="Proteomes" id="UP000774935">
    <property type="component" value="Unassembled WGS sequence"/>
</dbReference>
<dbReference type="SMART" id="SM00554">
    <property type="entry name" value="FAS1"/>
    <property type="match status" value="1"/>
</dbReference>
<dbReference type="Gene3D" id="2.30.180.10">
    <property type="entry name" value="FAS1 domain"/>
    <property type="match status" value="1"/>
</dbReference>